<dbReference type="PANTHER" id="PTHR47055:SF2">
    <property type="entry name" value="PIGGYBAC TRANSPOSABLE ELEMENT-DERIVED PROTEIN 2-RELATED"/>
    <property type="match status" value="1"/>
</dbReference>
<accession>A0AAV8XR57</accession>
<organism evidence="2 3">
    <name type="scientific">Rhamnusium bicolor</name>
    <dbReference type="NCBI Taxonomy" id="1586634"/>
    <lineage>
        <taxon>Eukaryota</taxon>
        <taxon>Metazoa</taxon>
        <taxon>Ecdysozoa</taxon>
        <taxon>Arthropoda</taxon>
        <taxon>Hexapoda</taxon>
        <taxon>Insecta</taxon>
        <taxon>Pterygota</taxon>
        <taxon>Neoptera</taxon>
        <taxon>Endopterygota</taxon>
        <taxon>Coleoptera</taxon>
        <taxon>Polyphaga</taxon>
        <taxon>Cucujiformia</taxon>
        <taxon>Chrysomeloidea</taxon>
        <taxon>Cerambycidae</taxon>
        <taxon>Lepturinae</taxon>
        <taxon>Rhagiini</taxon>
        <taxon>Rhamnusium</taxon>
    </lineage>
</organism>
<protein>
    <recommendedName>
        <fullName evidence="1">PiggyBac transposable element-derived protein domain-containing protein</fullName>
    </recommendedName>
</protein>
<feature type="domain" description="PiggyBac transposable element-derived protein" evidence="1">
    <location>
        <begin position="153"/>
        <end position="398"/>
    </location>
</feature>
<dbReference type="EMBL" id="JANEYF010002854">
    <property type="protein sequence ID" value="KAJ8941511.1"/>
    <property type="molecule type" value="Genomic_DNA"/>
</dbReference>
<dbReference type="InterPro" id="IPR052638">
    <property type="entry name" value="PiggyBac_TE-derived"/>
</dbReference>
<comment type="caution">
    <text evidence="2">The sequence shown here is derived from an EMBL/GenBank/DDBJ whole genome shotgun (WGS) entry which is preliminary data.</text>
</comment>
<dbReference type="PANTHER" id="PTHR47055">
    <property type="entry name" value="DDE_TNP_1_7 DOMAIN-CONTAINING PROTEIN"/>
    <property type="match status" value="1"/>
</dbReference>
<evidence type="ECO:0000313" key="3">
    <source>
        <dbReference type="Proteomes" id="UP001162156"/>
    </source>
</evidence>
<proteinExistence type="predicted"/>
<dbReference type="GO" id="GO:0043565">
    <property type="term" value="F:sequence-specific DNA binding"/>
    <property type="evidence" value="ECO:0007669"/>
    <property type="project" value="TreeGrafter"/>
</dbReference>
<dbReference type="InterPro" id="IPR029526">
    <property type="entry name" value="PGBD"/>
</dbReference>
<reference evidence="2" key="1">
    <citation type="journal article" date="2023" name="Insect Mol. Biol.">
        <title>Genome sequencing provides insights into the evolution of gene families encoding plant cell wall-degrading enzymes in longhorned beetles.</title>
        <authorList>
            <person name="Shin N.R."/>
            <person name="Okamura Y."/>
            <person name="Kirsch R."/>
            <person name="Pauchet Y."/>
        </authorList>
    </citation>
    <scope>NUCLEOTIDE SEQUENCE</scope>
    <source>
        <strain evidence="2">RBIC_L_NR</strain>
    </source>
</reference>
<evidence type="ECO:0000313" key="2">
    <source>
        <dbReference type="EMBL" id="KAJ8941511.1"/>
    </source>
</evidence>
<gene>
    <name evidence="2" type="ORF">NQ314_010380</name>
</gene>
<dbReference type="AlphaFoldDB" id="A0AAV8XR57"/>
<dbReference type="Proteomes" id="UP001162156">
    <property type="component" value="Unassembled WGS sequence"/>
</dbReference>
<evidence type="ECO:0000259" key="1">
    <source>
        <dbReference type="Pfam" id="PF13843"/>
    </source>
</evidence>
<sequence>MTTILGIPPKNFTSNVSAVISENENKKNTGKGFSLSQALDMLEEDDDLLQNVDEISLKLPDPNVDTDEDSADEEEGGMMCNLNGRQLLAPAEIKLVNNDRIGASSRCDEPENNAPERQVTETIPLEMDENVLFDPESEWITYQPDYSRCKDMSPVELFELFFDENIYQYLAEQTQRYAYFKNEPDPEITSQEIRCFTAILILTGSNPFTFETVVLGYEDDTHNKMVADSMRRDRFLKIQWFIHMADNTKMDQSDKAWKLHPLMNALKEKFLSNFQPTQNLPYDESMIKYYGRHGCKQFIRGKPIHVGYKVWSLNSKDGYLVDFDLYQGNDPRERADISKLVGKCAAPMILMLKELSQRNLSYVIHIDNLFTGLNLLAYLRYLGYGAIDMSDDQKTRISKKEAWLL</sequence>
<keyword evidence="3" id="KW-1185">Reference proteome</keyword>
<name>A0AAV8XR57_9CUCU</name>
<dbReference type="Pfam" id="PF13843">
    <property type="entry name" value="DDE_Tnp_1_7"/>
    <property type="match status" value="1"/>
</dbReference>